<sequence>MAEREENVYRAKLAEQAERYDEMVKSMKCVAASDCELSVEERNLLSVAFKNVIGSRRASWRIFSTIEQREEAKGSSQMRIELAKAYRKQVEKELAEVCDKVVKVLDTQLLPKASNIESQVFYLKMKGDYYRNRAEFAIEKKREKVAQKSLGAYESAMTQAESLSATHPIRLGLALKFSVFYFENMGNPEKACSLAKTAFDPAIGELDNFTEKENYQDFSLIMPLLKDNLALWNFGEEDGNQPNQTNA</sequence>
<reference evidence="4" key="1">
    <citation type="journal article" date="2007" name="Development">
        <title>Clathrin-mediated endocytic signals are required for the regeneration of, as well as homeostasis in, the planarian CNS.</title>
        <authorList>
            <person name="Inoue T."/>
            <person name="Hayashi T."/>
            <person name="Takechi K."/>
            <person name="Agata K."/>
        </authorList>
    </citation>
    <scope>NUCLEOTIDE SEQUENCE</scope>
    <source>
        <strain evidence="4">GI</strain>
    </source>
</reference>
<dbReference type="InterPro" id="IPR036815">
    <property type="entry name" value="14-3-3_dom_sf"/>
</dbReference>
<dbReference type="SMART" id="SM00101">
    <property type="entry name" value="14_3_3"/>
    <property type="match status" value="1"/>
</dbReference>
<evidence type="ECO:0000256" key="2">
    <source>
        <dbReference type="PIRSR" id="PIRSR000868-1"/>
    </source>
</evidence>
<feature type="site" description="Interaction with phosphoserine on interacting protein" evidence="2">
    <location>
        <position position="131"/>
    </location>
</feature>
<organism evidence="4">
    <name type="scientific">Dugesia japonica</name>
    <name type="common">Planarian</name>
    <dbReference type="NCBI Taxonomy" id="6161"/>
    <lineage>
        <taxon>Eukaryota</taxon>
        <taxon>Metazoa</taxon>
        <taxon>Spiralia</taxon>
        <taxon>Lophotrochozoa</taxon>
        <taxon>Platyhelminthes</taxon>
        <taxon>Rhabditophora</taxon>
        <taxon>Seriata</taxon>
        <taxon>Tricladida</taxon>
        <taxon>Continenticola</taxon>
        <taxon>Geoplanoidea</taxon>
        <taxon>Dugesiidae</taxon>
        <taxon>Dugesia</taxon>
    </lineage>
</organism>
<evidence type="ECO:0000256" key="1">
    <source>
        <dbReference type="ARBA" id="ARBA00006141"/>
    </source>
</evidence>
<dbReference type="AlphaFoldDB" id="Q18NX6"/>
<name>Q18NX6_DUGJA</name>
<dbReference type="Pfam" id="PF00244">
    <property type="entry name" value="14-3-3"/>
    <property type="match status" value="1"/>
</dbReference>
<dbReference type="InterPro" id="IPR000308">
    <property type="entry name" value="14-3-3"/>
</dbReference>
<accession>Q18NX6</accession>
<dbReference type="InterPro" id="IPR023410">
    <property type="entry name" value="14-3-3_domain"/>
</dbReference>
<dbReference type="PANTHER" id="PTHR18860">
    <property type="entry name" value="14-3-3 PROTEIN"/>
    <property type="match status" value="1"/>
</dbReference>
<proteinExistence type="evidence at transcript level"/>
<protein>
    <submittedName>
        <fullName evidence="4">Putative 14-3-3 epsilon</fullName>
    </submittedName>
</protein>
<comment type="similarity">
    <text evidence="1">Belongs to the 14-3-3 family.</text>
</comment>
<dbReference type="Gene3D" id="1.20.190.20">
    <property type="entry name" value="14-3-3 domain"/>
    <property type="match status" value="1"/>
</dbReference>
<dbReference type="EMBL" id="AB245429">
    <property type="protein sequence ID" value="BAE96758.1"/>
    <property type="molecule type" value="mRNA"/>
</dbReference>
<dbReference type="PIRSF" id="PIRSF000868">
    <property type="entry name" value="14-3-3"/>
    <property type="match status" value="1"/>
</dbReference>
<dbReference type="SUPFAM" id="SSF48445">
    <property type="entry name" value="14-3-3 protein"/>
    <property type="match status" value="1"/>
</dbReference>
<feature type="site" description="Interaction with phosphoserine on interacting protein" evidence="2">
    <location>
        <position position="57"/>
    </location>
</feature>
<dbReference type="CDD" id="cd08774">
    <property type="entry name" value="14-3-3"/>
    <property type="match status" value="1"/>
</dbReference>
<evidence type="ECO:0000259" key="3">
    <source>
        <dbReference type="SMART" id="SM00101"/>
    </source>
</evidence>
<dbReference type="PRINTS" id="PR00305">
    <property type="entry name" value="1433ZETA"/>
</dbReference>
<feature type="domain" description="14-3-3" evidence="3">
    <location>
        <begin position="4"/>
        <end position="246"/>
    </location>
</feature>
<evidence type="ECO:0000313" key="4">
    <source>
        <dbReference type="EMBL" id="BAE96758.1"/>
    </source>
</evidence>